<accession>A0AAJ5JKW1</accession>
<dbReference type="PANTHER" id="PTHR38448">
    <property type="entry name" value="REGULATORY PROTEIN YLBF-RELATED"/>
    <property type="match status" value="1"/>
</dbReference>
<evidence type="ECO:0000313" key="2">
    <source>
        <dbReference type="EMBL" id="TFZ39372.1"/>
    </source>
</evidence>
<organism evidence="2 4">
    <name type="scientific">Vagococcus xieshaowenii</name>
    <dbReference type="NCBI Taxonomy" id="2562451"/>
    <lineage>
        <taxon>Bacteria</taxon>
        <taxon>Bacillati</taxon>
        <taxon>Bacillota</taxon>
        <taxon>Bacilli</taxon>
        <taxon>Lactobacillales</taxon>
        <taxon>Enterococcaceae</taxon>
        <taxon>Vagococcus</taxon>
    </lineage>
</organism>
<evidence type="ECO:0000313" key="3">
    <source>
        <dbReference type="Proteomes" id="UP000296883"/>
    </source>
</evidence>
<reference evidence="1 3" key="2">
    <citation type="journal article" date="2020" name="Int. J. Syst. Evol. Microbiol.">
        <title>Vagococcus xieshaowenii sp. nov., isolated from snow finch (Montifringilla taczanowskii) cloacal content.</title>
        <authorList>
            <person name="Ge Y."/>
            <person name="Yang J."/>
            <person name="Lai X.H."/>
            <person name="Zhang G."/>
            <person name="Jin D."/>
            <person name="Lu S."/>
            <person name="Wang B."/>
            <person name="Huang Y."/>
            <person name="Huang Y."/>
            <person name="Ren Z."/>
            <person name="Zhang X."/>
            <person name="Xu J."/>
        </authorList>
    </citation>
    <scope>NUCLEOTIDE SEQUENCE [LARGE SCALE GENOMIC DNA]</scope>
    <source>
        <strain evidence="3">personal::cf-49</strain>
        <strain evidence="1">Personal::cf-49</strain>
    </source>
</reference>
<gene>
    <name evidence="2" type="ORF">E4031_09375</name>
    <name evidence="1" type="ORF">E4Z98_08550</name>
</gene>
<dbReference type="InterPro" id="IPR016783">
    <property type="entry name" value="Biofilm_formation_YmcA"/>
</dbReference>
<dbReference type="InterPro" id="IPR010368">
    <property type="entry name" value="Com_YlbF"/>
</dbReference>
<evidence type="ECO:0000313" key="1">
    <source>
        <dbReference type="EMBL" id="QCA29625.1"/>
    </source>
</evidence>
<dbReference type="InterPro" id="IPR052767">
    <property type="entry name" value="Bact_com_dev_regulator"/>
</dbReference>
<evidence type="ECO:0000313" key="4">
    <source>
        <dbReference type="Proteomes" id="UP000297725"/>
    </source>
</evidence>
<dbReference type="Proteomes" id="UP000296883">
    <property type="component" value="Chromosome"/>
</dbReference>
<dbReference type="Pfam" id="PF06133">
    <property type="entry name" value="Com_YlbF"/>
    <property type="match status" value="1"/>
</dbReference>
<keyword evidence="3" id="KW-1185">Reference proteome</keyword>
<name>A0AAJ5JKW1_9ENTE</name>
<dbReference type="EMBL" id="SRHU01000036">
    <property type="protein sequence ID" value="TFZ39372.1"/>
    <property type="molecule type" value="Genomic_DNA"/>
</dbReference>
<dbReference type="InterPro" id="IPR023378">
    <property type="entry name" value="YheA/YmcA-like_dom_sf"/>
</dbReference>
<dbReference type="PANTHER" id="PTHR38448:SF1">
    <property type="entry name" value="YLBF FAMILY REGULATOR"/>
    <property type="match status" value="1"/>
</dbReference>
<reference evidence="2 4" key="1">
    <citation type="submission" date="2019-03" db="EMBL/GenBank/DDBJ databases">
        <title>Vagococcus sp. was isolated fron gut of Carduelis flavirostris.</title>
        <authorList>
            <person name="Ge Y."/>
        </authorList>
    </citation>
    <scope>NUCLEOTIDE SEQUENCE [LARGE SCALE GENOMIC DNA]</scope>
    <source>
        <strain evidence="2 4">CF-210</strain>
    </source>
</reference>
<dbReference type="EMBL" id="CP038865">
    <property type="protein sequence ID" value="QCA29625.1"/>
    <property type="molecule type" value="Genomic_DNA"/>
</dbReference>
<dbReference type="Proteomes" id="UP000297725">
    <property type="component" value="Unassembled WGS sequence"/>
</dbReference>
<proteinExistence type="predicted"/>
<dbReference type="PIRSF" id="PIRSF021287">
    <property type="entry name" value="Biofilm_formation_YmcA"/>
    <property type="match status" value="1"/>
</dbReference>
<dbReference type="Gene3D" id="1.20.1500.10">
    <property type="entry name" value="YheA/YmcA-like"/>
    <property type="match status" value="1"/>
</dbReference>
<sequence length="128" mass="14716">MEQTVEAALQDLLAELAENPIIIAYKAIEDQAKNHPKLLEIAEAIKHEQKQAVKFAHYGKPIAEREAIKKADVLMKEFEEHPLVVTYRQRLIEANDLLQYVTNLVEKEVNIQLALKFENALNLQDKEN</sequence>
<dbReference type="AlphaFoldDB" id="A0AAJ5JKW1"/>
<evidence type="ECO:0008006" key="5">
    <source>
        <dbReference type="Google" id="ProtNLM"/>
    </source>
</evidence>
<protein>
    <recommendedName>
        <fullName evidence="5">Cell fate regulator YmcA, YheA/YmcA/DUF963 family (Controls sporulation, competence, biofilm development)</fullName>
    </recommendedName>
</protein>
<dbReference type="SUPFAM" id="SSF158622">
    <property type="entry name" value="YheA/YmcA-like"/>
    <property type="match status" value="1"/>
</dbReference>